<feature type="region of interest" description="Disordered" evidence="1">
    <location>
        <begin position="102"/>
        <end position="140"/>
    </location>
</feature>
<feature type="region of interest" description="Disordered" evidence="1">
    <location>
        <begin position="221"/>
        <end position="241"/>
    </location>
</feature>
<evidence type="ECO:0000313" key="3">
    <source>
        <dbReference type="Proteomes" id="UP001487740"/>
    </source>
</evidence>
<dbReference type="EMBL" id="JARAKH010000042">
    <property type="protein sequence ID" value="KAK8380510.1"/>
    <property type="molecule type" value="Genomic_DNA"/>
</dbReference>
<reference evidence="2 3" key="1">
    <citation type="submission" date="2023-03" db="EMBL/GenBank/DDBJ databases">
        <title>High-quality genome of Scylla paramamosain provides insights in environmental adaptation.</title>
        <authorList>
            <person name="Zhang L."/>
        </authorList>
    </citation>
    <scope>NUCLEOTIDE SEQUENCE [LARGE SCALE GENOMIC DNA]</scope>
    <source>
        <strain evidence="2">LZ_2023a</strain>
        <tissue evidence="2">Muscle</tissue>
    </source>
</reference>
<feature type="compositionally biased region" description="Low complexity" evidence="1">
    <location>
        <begin position="125"/>
        <end position="138"/>
    </location>
</feature>
<organism evidence="2 3">
    <name type="scientific">Scylla paramamosain</name>
    <name type="common">Mud crab</name>
    <dbReference type="NCBI Taxonomy" id="85552"/>
    <lineage>
        <taxon>Eukaryota</taxon>
        <taxon>Metazoa</taxon>
        <taxon>Ecdysozoa</taxon>
        <taxon>Arthropoda</taxon>
        <taxon>Crustacea</taxon>
        <taxon>Multicrustacea</taxon>
        <taxon>Malacostraca</taxon>
        <taxon>Eumalacostraca</taxon>
        <taxon>Eucarida</taxon>
        <taxon>Decapoda</taxon>
        <taxon>Pleocyemata</taxon>
        <taxon>Brachyura</taxon>
        <taxon>Eubrachyura</taxon>
        <taxon>Portunoidea</taxon>
        <taxon>Portunidae</taxon>
        <taxon>Portuninae</taxon>
        <taxon>Scylla</taxon>
    </lineage>
</organism>
<keyword evidence="3" id="KW-1185">Reference proteome</keyword>
<comment type="caution">
    <text evidence="2">The sequence shown here is derived from an EMBL/GenBank/DDBJ whole genome shotgun (WGS) entry which is preliminary data.</text>
</comment>
<dbReference type="Proteomes" id="UP001487740">
    <property type="component" value="Unassembled WGS sequence"/>
</dbReference>
<evidence type="ECO:0000313" key="2">
    <source>
        <dbReference type="EMBL" id="KAK8380510.1"/>
    </source>
</evidence>
<sequence length="241" mass="26723">MAERRLARKSRIAFEYCFVLVLRQHSGWVVIFNFIPRERKAQFSIGRAEEETLEALQVKRHQYRARTSAAGVCVSTQMFRRPPKHSRRGAYVTQEHAGLVTTSGGVTIKEEEKEDEERENSEGGSPASQPASQTPSSRSAHHYTSLVSLSNLVNNSALSGVVVFFRPHFSSRLSVAPKDVLPPRPGVDGAGQGDGELAGMGRVDSQPVFQKTPLMLDAELQRPHRAMLQRSNPDGESDQEN</sequence>
<gene>
    <name evidence="2" type="ORF">O3P69_016837</name>
</gene>
<proteinExistence type="predicted"/>
<name>A0AAW0SYK9_SCYPA</name>
<dbReference type="AlphaFoldDB" id="A0AAW0SYK9"/>
<protein>
    <submittedName>
        <fullName evidence="2">Uncharacterized protein</fullName>
    </submittedName>
</protein>
<evidence type="ECO:0000256" key="1">
    <source>
        <dbReference type="SAM" id="MobiDB-lite"/>
    </source>
</evidence>
<accession>A0AAW0SYK9</accession>